<sequence>MAAGGSDWPTVLSEELLEGLSSLGRESEEASSEVTTSTRVLSRLPAVPKHWELLDFLSLAPGQVAPNGWRVIISSMVMWTESSDSLDNITVEEFLYCFESSQITASPSFWTFRNRDNSERLPEEGDDFIRIRRKWGTPSSVGVWIATMKINKSKLKNMVEKGALVALASIKRKRIDEGQSSILPEQSGPSLKRAPTIQAPLPIYHGLVAKKVEAAITELDFEEYANAQTENISKLMVHSLMRSLNEAMVISHRCLILEDDLVRLKERDMLAELEKAKADLLTKDKDVKAAVDACDEAVKEMKHLMGQVEGARAAAVSDYQASESFEDNNLQCFYSGFEAFRKQAKEKYPDIDFMEFQPYDDTEFVNDDGGKGNDGDQVDNATT</sequence>
<feature type="region of interest" description="Disordered" evidence="1">
    <location>
        <begin position="364"/>
        <end position="383"/>
    </location>
</feature>
<protein>
    <submittedName>
        <fullName evidence="2">Uncharacterized protein</fullName>
    </submittedName>
</protein>
<organism evidence="2">
    <name type="scientific">Fagus sylvatica</name>
    <name type="common">Beechnut</name>
    <dbReference type="NCBI Taxonomy" id="28930"/>
    <lineage>
        <taxon>Eukaryota</taxon>
        <taxon>Viridiplantae</taxon>
        <taxon>Streptophyta</taxon>
        <taxon>Embryophyta</taxon>
        <taxon>Tracheophyta</taxon>
        <taxon>Spermatophyta</taxon>
        <taxon>Magnoliopsida</taxon>
        <taxon>eudicotyledons</taxon>
        <taxon>Gunneridae</taxon>
        <taxon>Pentapetalae</taxon>
        <taxon>rosids</taxon>
        <taxon>fabids</taxon>
        <taxon>Fagales</taxon>
        <taxon>Fagaceae</taxon>
        <taxon>Fagus</taxon>
    </lineage>
</organism>
<dbReference type="EMBL" id="OIVN01003913">
    <property type="protein sequence ID" value="SPD14341.1"/>
    <property type="molecule type" value="Genomic_DNA"/>
</dbReference>
<name>A0A2N9HRR6_FAGSY</name>
<evidence type="ECO:0000256" key="1">
    <source>
        <dbReference type="SAM" id="MobiDB-lite"/>
    </source>
</evidence>
<proteinExistence type="predicted"/>
<gene>
    <name evidence="2" type="ORF">FSB_LOCUS42223</name>
</gene>
<reference evidence="2" key="1">
    <citation type="submission" date="2018-02" db="EMBL/GenBank/DDBJ databases">
        <authorList>
            <person name="Cohen D.B."/>
            <person name="Kent A.D."/>
        </authorList>
    </citation>
    <scope>NUCLEOTIDE SEQUENCE</scope>
</reference>
<accession>A0A2N9HRR6</accession>
<dbReference type="AlphaFoldDB" id="A0A2N9HRR6"/>
<evidence type="ECO:0000313" key="2">
    <source>
        <dbReference type="EMBL" id="SPD14341.1"/>
    </source>
</evidence>